<protein>
    <submittedName>
        <fullName evidence="3">SPK domain-containing protein</fullName>
    </submittedName>
</protein>
<dbReference type="AlphaFoldDB" id="A0A1I7U5S5"/>
<name>A0A1I7U5S5_9PELO</name>
<evidence type="ECO:0000313" key="2">
    <source>
        <dbReference type="Proteomes" id="UP000095282"/>
    </source>
</evidence>
<accession>A0A1I7U5S5</accession>
<reference evidence="3" key="1">
    <citation type="submission" date="2016-11" db="UniProtKB">
        <authorList>
            <consortium name="WormBaseParasite"/>
        </authorList>
    </citation>
    <scope>IDENTIFICATION</scope>
</reference>
<feature type="region of interest" description="Disordered" evidence="1">
    <location>
        <begin position="117"/>
        <end position="150"/>
    </location>
</feature>
<evidence type="ECO:0000256" key="1">
    <source>
        <dbReference type="SAM" id="MobiDB-lite"/>
    </source>
</evidence>
<sequence length="150" mass="17377">MILQLHIKDIRIYLASYKRTERAHKYVKVQERMKKMVGDFMESGDISSSALYKNNEEVKDIIRFTHPKTKKLLHRCIRLFPCCQKQEVNALDESCRGLYKIESCQLHRLAIPLGSQKGNALPRRHHSGVIQKSPDTLTSIGEEQKKTRTA</sequence>
<evidence type="ECO:0000313" key="3">
    <source>
        <dbReference type="WBParaSite" id="Csp11.Scaffold629.g15140.t1"/>
    </source>
</evidence>
<keyword evidence="2" id="KW-1185">Reference proteome</keyword>
<organism evidence="2 3">
    <name type="scientific">Caenorhabditis tropicalis</name>
    <dbReference type="NCBI Taxonomy" id="1561998"/>
    <lineage>
        <taxon>Eukaryota</taxon>
        <taxon>Metazoa</taxon>
        <taxon>Ecdysozoa</taxon>
        <taxon>Nematoda</taxon>
        <taxon>Chromadorea</taxon>
        <taxon>Rhabditida</taxon>
        <taxon>Rhabditina</taxon>
        <taxon>Rhabditomorpha</taxon>
        <taxon>Rhabditoidea</taxon>
        <taxon>Rhabditidae</taxon>
        <taxon>Peloderinae</taxon>
        <taxon>Caenorhabditis</taxon>
    </lineage>
</organism>
<proteinExistence type="predicted"/>
<dbReference type="Proteomes" id="UP000095282">
    <property type="component" value="Unplaced"/>
</dbReference>
<dbReference type="WBParaSite" id="Csp11.Scaffold629.g15140.t1">
    <property type="protein sequence ID" value="Csp11.Scaffold629.g15140.t1"/>
    <property type="gene ID" value="Csp11.Scaffold629.g15140"/>
</dbReference>